<dbReference type="eggNOG" id="COG3183">
    <property type="taxonomic scope" value="Bacteria"/>
</dbReference>
<dbReference type="KEGG" id="amim:MIM_c34310"/>
<evidence type="ECO:0000313" key="3">
    <source>
        <dbReference type="Proteomes" id="UP000019095"/>
    </source>
</evidence>
<organism evidence="2 3">
    <name type="scientific">Advenella mimigardefordensis (strain DSM 17166 / LMG 22922 / DPN7)</name>
    <dbReference type="NCBI Taxonomy" id="1247726"/>
    <lineage>
        <taxon>Bacteria</taxon>
        <taxon>Pseudomonadati</taxon>
        <taxon>Pseudomonadota</taxon>
        <taxon>Betaproteobacteria</taxon>
        <taxon>Burkholderiales</taxon>
        <taxon>Alcaligenaceae</taxon>
    </lineage>
</organism>
<dbReference type="STRING" id="1247726.MIM_c34310"/>
<proteinExistence type="predicted"/>
<evidence type="ECO:0000313" key="2">
    <source>
        <dbReference type="EMBL" id="AHG65491.1"/>
    </source>
</evidence>
<dbReference type="InterPro" id="IPR002711">
    <property type="entry name" value="HNH"/>
</dbReference>
<reference evidence="2 3" key="1">
    <citation type="journal article" date="2014" name="Microbiology">
        <title>Unravelling the complete genome sequence of Advenella mimigardefordensis strain DPN7T and novel insights in the catabolism of the xenobiotic polythioester precursor 3,3'-dithiodipropionate.</title>
        <authorList>
            <person name="Wubbeler J.H."/>
            <person name="Hiessl S."/>
            <person name="Schuldes J."/>
            <person name="Thurmer A."/>
            <person name="Daniel R."/>
            <person name="Steinbuchel A."/>
        </authorList>
    </citation>
    <scope>NUCLEOTIDE SEQUENCE [LARGE SCALE GENOMIC DNA]</scope>
    <source>
        <strain evidence="3">DSM 17166 / LMG 22922 / DPN7</strain>
    </source>
</reference>
<dbReference type="EMBL" id="CP003915">
    <property type="protein sequence ID" value="AHG65491.1"/>
    <property type="molecule type" value="Genomic_DNA"/>
</dbReference>
<dbReference type="Proteomes" id="UP000019095">
    <property type="component" value="Chromosome"/>
</dbReference>
<sequence length="302" mass="34480">MEHTFDITDVRYESDASAFWIKLKANGGKLGEAVELLDLTVLSELPQRGKLPKLSSRNAPWSRDELILALDLYMQHRESLPTKKAPEIAELSALLNQLGIILGRRHTDTYRNSEGVYMKLMNFRRLDPEYTYDGKKGLTRGNSDEVRVWALFAHDPRRLSEVAIFIRNGISEASGKDTKISYSEELEIEEAEEGKVATRVHRYRERDRRLVDTAKARALREHGRLFCTVCGFDFSKHYGEVGSGIIDVHHTKPIHTMQPGEKTKVADLVVLCSNCHRIIHSKRPWLTVDEIKSAIKIRTSVQ</sequence>
<dbReference type="GO" id="GO:0008270">
    <property type="term" value="F:zinc ion binding"/>
    <property type="evidence" value="ECO:0007669"/>
    <property type="project" value="InterPro"/>
</dbReference>
<dbReference type="Pfam" id="PF01844">
    <property type="entry name" value="HNH"/>
    <property type="match status" value="1"/>
</dbReference>
<keyword evidence="2" id="KW-0540">Nuclease</keyword>
<dbReference type="InterPro" id="IPR003615">
    <property type="entry name" value="HNH_nuc"/>
</dbReference>
<gene>
    <name evidence="2" type="ORF">MIM_c34310</name>
</gene>
<evidence type="ECO:0000259" key="1">
    <source>
        <dbReference type="SMART" id="SM00507"/>
    </source>
</evidence>
<keyword evidence="2" id="KW-0255">Endonuclease</keyword>
<dbReference type="GO" id="GO:0004519">
    <property type="term" value="F:endonuclease activity"/>
    <property type="evidence" value="ECO:0007669"/>
    <property type="project" value="UniProtKB-KW"/>
</dbReference>
<keyword evidence="2" id="KW-0378">Hydrolase</keyword>
<accession>W0PFN7</accession>
<dbReference type="CDD" id="cd00085">
    <property type="entry name" value="HNHc"/>
    <property type="match status" value="1"/>
</dbReference>
<dbReference type="SMART" id="SM00507">
    <property type="entry name" value="HNHc"/>
    <property type="match status" value="1"/>
</dbReference>
<dbReference type="GO" id="GO:0003676">
    <property type="term" value="F:nucleic acid binding"/>
    <property type="evidence" value="ECO:0007669"/>
    <property type="project" value="InterPro"/>
</dbReference>
<name>W0PFN7_ADVMD</name>
<keyword evidence="3" id="KW-1185">Reference proteome</keyword>
<feature type="domain" description="HNH nuclease" evidence="1">
    <location>
        <begin position="215"/>
        <end position="277"/>
    </location>
</feature>
<protein>
    <submittedName>
        <fullName evidence="2">HNH endonuclease domain-containing protein</fullName>
    </submittedName>
</protein>
<dbReference type="PATRIC" id="fig|1247726.3.peg.3795"/>
<dbReference type="HOGENOM" id="CLU_069068_0_0_4"/>
<dbReference type="Gene3D" id="1.10.30.50">
    <property type="match status" value="1"/>
</dbReference>
<dbReference type="AlphaFoldDB" id="W0PFN7"/>